<dbReference type="Gene3D" id="1.20.120.1490">
    <property type="match status" value="1"/>
</dbReference>
<proteinExistence type="predicted"/>
<sequence>MFGSRGWSQKVQFILASSTLGAMTLVGVMIVNGPMATAATPSPTAAATVPRWITALKLSPAQIQQVQAIEAKFKPQAQSQQTQLNQAESLLESLLVKGASNEDIRAQHQIIQNYRRQLETTRLEAALEIKDVLTPAQRQQLAELNQQRLTRLRDLVLGSGGTTPR</sequence>
<dbReference type="Proteomes" id="UP001268256">
    <property type="component" value="Unassembled WGS sequence"/>
</dbReference>
<dbReference type="AlphaFoldDB" id="A0AAE4FNJ6"/>
<dbReference type="Pfam" id="PF13801">
    <property type="entry name" value="Metal_resist"/>
    <property type="match status" value="1"/>
</dbReference>
<name>A0AAE4FNJ6_9CYAN</name>
<dbReference type="CDD" id="cd09916">
    <property type="entry name" value="CpxP_like"/>
    <property type="match status" value="1"/>
</dbReference>
<protein>
    <submittedName>
        <fullName evidence="1">Spy/CpxP family protein refolding chaperone</fullName>
    </submittedName>
</protein>
<gene>
    <name evidence="1" type="ORF">RIF25_00430</name>
</gene>
<keyword evidence="2" id="KW-1185">Reference proteome</keyword>
<dbReference type="InterPro" id="IPR025961">
    <property type="entry name" value="Metal_resist"/>
</dbReference>
<comment type="caution">
    <text evidence="1">The sequence shown here is derived from an EMBL/GenBank/DDBJ whole genome shotgun (WGS) entry which is preliminary data.</text>
</comment>
<accession>A0AAE4FNJ6</accession>
<evidence type="ECO:0000313" key="2">
    <source>
        <dbReference type="Proteomes" id="UP001268256"/>
    </source>
</evidence>
<organism evidence="1 2">
    <name type="scientific">Pseudocalidococcus azoricus BACA0444</name>
    <dbReference type="NCBI Taxonomy" id="2918990"/>
    <lineage>
        <taxon>Bacteria</taxon>
        <taxon>Bacillati</taxon>
        <taxon>Cyanobacteriota</taxon>
        <taxon>Cyanophyceae</taxon>
        <taxon>Acaryochloridales</taxon>
        <taxon>Thermosynechococcaceae</taxon>
        <taxon>Pseudocalidococcus</taxon>
        <taxon>Pseudocalidococcus azoricus</taxon>
    </lineage>
</organism>
<dbReference type="EMBL" id="JAVMIP010000001">
    <property type="protein sequence ID" value="MDS3859261.1"/>
    <property type="molecule type" value="Genomic_DNA"/>
</dbReference>
<dbReference type="GO" id="GO:0042597">
    <property type="term" value="C:periplasmic space"/>
    <property type="evidence" value="ECO:0007669"/>
    <property type="project" value="InterPro"/>
</dbReference>
<dbReference type="InterPro" id="IPR012899">
    <property type="entry name" value="LTXXQ"/>
</dbReference>
<evidence type="ECO:0000313" key="1">
    <source>
        <dbReference type="EMBL" id="MDS3859261.1"/>
    </source>
</evidence>
<dbReference type="RefSeq" id="WP_322876598.1">
    <property type="nucleotide sequence ID" value="NZ_JAVMIP010000001.1"/>
</dbReference>
<reference evidence="2" key="1">
    <citation type="submission" date="2023-07" db="EMBL/GenBank/DDBJ databases">
        <authorList>
            <person name="Luz R."/>
            <person name="Cordeiro R."/>
            <person name="Fonseca A."/>
            <person name="Goncalves V."/>
        </authorList>
    </citation>
    <scope>NUCLEOTIDE SEQUENCE [LARGE SCALE GENOMIC DNA]</scope>
    <source>
        <strain evidence="2">BACA0444</strain>
    </source>
</reference>